<comment type="caution">
    <text evidence="2">The sequence shown here is derived from an EMBL/GenBank/DDBJ whole genome shotgun (WGS) entry which is preliminary data.</text>
</comment>
<dbReference type="AlphaFoldDB" id="A0A367ELV8"/>
<feature type="region of interest" description="Disordered" evidence="1">
    <location>
        <begin position="192"/>
        <end position="214"/>
    </location>
</feature>
<protein>
    <submittedName>
        <fullName evidence="2">Uncharacterized protein</fullName>
    </submittedName>
</protein>
<organism evidence="2 3">
    <name type="scientific">Sphaerisporangium album</name>
    <dbReference type="NCBI Taxonomy" id="509200"/>
    <lineage>
        <taxon>Bacteria</taxon>
        <taxon>Bacillati</taxon>
        <taxon>Actinomycetota</taxon>
        <taxon>Actinomycetes</taxon>
        <taxon>Streptosporangiales</taxon>
        <taxon>Streptosporangiaceae</taxon>
        <taxon>Sphaerisporangium</taxon>
    </lineage>
</organism>
<gene>
    <name evidence="2" type="ORF">DQ384_38155</name>
</gene>
<name>A0A367ELV8_9ACTN</name>
<keyword evidence="3" id="KW-1185">Reference proteome</keyword>
<evidence type="ECO:0000313" key="3">
    <source>
        <dbReference type="Proteomes" id="UP000253094"/>
    </source>
</evidence>
<accession>A0A367ELV8</accession>
<feature type="compositionally biased region" description="Acidic residues" evidence="1">
    <location>
        <begin position="198"/>
        <end position="214"/>
    </location>
</feature>
<evidence type="ECO:0000256" key="1">
    <source>
        <dbReference type="SAM" id="MobiDB-lite"/>
    </source>
</evidence>
<evidence type="ECO:0000313" key="2">
    <source>
        <dbReference type="EMBL" id="RCG19106.1"/>
    </source>
</evidence>
<reference evidence="2 3" key="1">
    <citation type="submission" date="2018-06" db="EMBL/GenBank/DDBJ databases">
        <title>Sphaerisporangium craniellae sp. nov., isolated from a marine sponge in the South China Sea.</title>
        <authorList>
            <person name="Li L."/>
        </authorList>
    </citation>
    <scope>NUCLEOTIDE SEQUENCE [LARGE SCALE GENOMIC DNA]</scope>
    <source>
        <strain evidence="2 3">CCTCC AA 208026</strain>
    </source>
</reference>
<proteinExistence type="predicted"/>
<dbReference type="OrthoDB" id="4338705at2"/>
<sequence>MGKREGRRDGDPAARSVGRAGIAMSEVRGGDGRYHRDPRTAKRDAEACRLRARGYTYEQIAVELKMSGKGRAYDAVQRALADTVREPAEEVRQLEVLRLDELYRAALAVMENTHYVVSHGKIVRLGEPYIDDDGEAAVDDDQGAPLVDDAPVLAAIDRMLRIQERRARLLGLDSPQRVSIDAQNLGDDIRGLISALTGEDDDDDADEEEPDETG</sequence>
<dbReference type="EMBL" id="QOIL01000034">
    <property type="protein sequence ID" value="RCG19106.1"/>
    <property type="molecule type" value="Genomic_DNA"/>
</dbReference>
<dbReference type="Proteomes" id="UP000253094">
    <property type="component" value="Unassembled WGS sequence"/>
</dbReference>
<feature type="compositionally biased region" description="Basic and acidic residues" evidence="1">
    <location>
        <begin position="28"/>
        <end position="42"/>
    </location>
</feature>
<feature type="compositionally biased region" description="Basic and acidic residues" evidence="1">
    <location>
        <begin position="1"/>
        <end position="12"/>
    </location>
</feature>
<feature type="region of interest" description="Disordered" evidence="1">
    <location>
        <begin position="1"/>
        <end position="42"/>
    </location>
</feature>